<dbReference type="GO" id="GO:0007165">
    <property type="term" value="P:signal transduction"/>
    <property type="evidence" value="ECO:0007669"/>
    <property type="project" value="TreeGrafter"/>
</dbReference>
<evidence type="ECO:0000256" key="2">
    <source>
        <dbReference type="ARBA" id="ARBA00001946"/>
    </source>
</evidence>
<name>A0A0P5TR53_9CRUS</name>
<dbReference type="PROSITE" id="PS00630">
    <property type="entry name" value="IMP_2"/>
    <property type="match status" value="1"/>
</dbReference>
<dbReference type="FunFam" id="3.40.190.80:FF:000002">
    <property type="entry name" value="Inositol-1-monophosphatase"/>
    <property type="match status" value="1"/>
</dbReference>
<organism evidence="10 11">
    <name type="scientific">Daphnia magna</name>
    <dbReference type="NCBI Taxonomy" id="35525"/>
    <lineage>
        <taxon>Eukaryota</taxon>
        <taxon>Metazoa</taxon>
        <taxon>Ecdysozoa</taxon>
        <taxon>Arthropoda</taxon>
        <taxon>Crustacea</taxon>
        <taxon>Branchiopoda</taxon>
        <taxon>Diplostraca</taxon>
        <taxon>Cladocera</taxon>
        <taxon>Anomopoda</taxon>
        <taxon>Daphniidae</taxon>
        <taxon>Daphnia</taxon>
    </lineage>
</organism>
<comment type="catalytic activity">
    <reaction evidence="1 9">
        <text>a myo-inositol phosphate + H2O = myo-inositol + phosphate</text>
        <dbReference type="Rhea" id="RHEA:24056"/>
        <dbReference type="ChEBI" id="CHEBI:15377"/>
        <dbReference type="ChEBI" id="CHEBI:17268"/>
        <dbReference type="ChEBI" id="CHEBI:43474"/>
        <dbReference type="ChEBI" id="CHEBI:84139"/>
        <dbReference type="EC" id="3.1.3.25"/>
    </reaction>
</comment>
<proteinExistence type="inferred from homology"/>
<feature type="binding site" evidence="8">
    <location>
        <position position="220"/>
    </location>
    <ligand>
        <name>Mg(2+)</name>
        <dbReference type="ChEBI" id="CHEBI:18420"/>
        <label>2</label>
    </ligand>
</feature>
<dbReference type="InterPro" id="IPR000760">
    <property type="entry name" value="Inositol_monophosphatase-like"/>
</dbReference>
<dbReference type="Proteomes" id="UP000076858">
    <property type="component" value="Unassembled WGS sequence"/>
</dbReference>
<dbReference type="AlphaFoldDB" id="A0A0P5TR53"/>
<reference evidence="10 11" key="1">
    <citation type="submission" date="2016-03" db="EMBL/GenBank/DDBJ databases">
        <title>EvidentialGene: Evidence-directed Construction of Genes on Genomes.</title>
        <authorList>
            <person name="Gilbert D.G."/>
            <person name="Choi J.-H."/>
            <person name="Mockaitis K."/>
            <person name="Colbourne J."/>
            <person name="Pfrender M."/>
        </authorList>
    </citation>
    <scope>NUCLEOTIDE SEQUENCE [LARGE SCALE GENOMIC DNA]</scope>
    <source>
        <strain evidence="10 11">Xinb3</strain>
        <tissue evidence="10">Complete organism</tissue>
    </source>
</reference>
<evidence type="ECO:0000256" key="3">
    <source>
        <dbReference type="ARBA" id="ARBA00005152"/>
    </source>
</evidence>
<dbReference type="InterPro" id="IPR020583">
    <property type="entry name" value="Inositol_monoP_metal-BS"/>
</dbReference>
<evidence type="ECO:0000256" key="4">
    <source>
        <dbReference type="ARBA" id="ARBA00009759"/>
    </source>
</evidence>
<feature type="binding site" evidence="8">
    <location>
        <position position="94"/>
    </location>
    <ligand>
        <name>Mg(2+)</name>
        <dbReference type="ChEBI" id="CHEBI:18420"/>
        <label>1</label>
        <note>catalytic</note>
    </ligand>
</feature>
<evidence type="ECO:0000256" key="9">
    <source>
        <dbReference type="RuleBase" id="RU364068"/>
    </source>
</evidence>
<dbReference type="Gene3D" id="3.30.540.10">
    <property type="entry name" value="Fructose-1,6-Bisphosphatase, subunit A, domain 1"/>
    <property type="match status" value="1"/>
</dbReference>
<dbReference type="GO" id="GO:0046872">
    <property type="term" value="F:metal ion binding"/>
    <property type="evidence" value="ECO:0007669"/>
    <property type="project" value="UniProtKB-KW"/>
</dbReference>
<feature type="binding site" evidence="8">
    <location>
        <position position="91"/>
    </location>
    <ligand>
        <name>Mg(2+)</name>
        <dbReference type="ChEBI" id="CHEBI:18420"/>
        <label>1</label>
        <note>catalytic</note>
    </ligand>
</feature>
<dbReference type="STRING" id="35525.A0A0P5TR53"/>
<evidence type="ECO:0000313" key="10">
    <source>
        <dbReference type="EMBL" id="KZS21796.1"/>
    </source>
</evidence>
<evidence type="ECO:0000256" key="1">
    <source>
        <dbReference type="ARBA" id="ARBA00001033"/>
    </source>
</evidence>
<evidence type="ECO:0000256" key="6">
    <source>
        <dbReference type="ARBA" id="ARBA00022801"/>
    </source>
</evidence>
<protein>
    <recommendedName>
        <fullName evidence="9">Inositol-1-monophosphatase</fullName>
        <ecNumber evidence="9">3.1.3.25</ecNumber>
    </recommendedName>
</protein>
<dbReference type="CDD" id="cd01639">
    <property type="entry name" value="IMPase"/>
    <property type="match status" value="1"/>
</dbReference>
<dbReference type="UniPathway" id="UPA00823">
    <property type="reaction ID" value="UER00788"/>
</dbReference>
<dbReference type="GO" id="GO:0008934">
    <property type="term" value="F:inositol monophosphate 1-phosphatase activity"/>
    <property type="evidence" value="ECO:0007669"/>
    <property type="project" value="InterPro"/>
</dbReference>
<sequence length="274" mass="30064">MTEFDVEVVFEVALKAVKDAGEIIKEAFYKKKSVLTKSCDVDLVTETDQAVEKMLIGRIKENFPSHMFIGEESVAAGEKCDLTNDPTWIVDPVDGTMNFVHSFPHSCIALAVMYHKDVHIGIIYNPILEQMYTAKCNQGAFLNDKPIRVSEETDLSKSLVIAEFGTNRDTQKMESVLKNVSALMNKVHGLRAMGSAALNMASVAAGGADCYFEFGIHVWDIAAGALIIKEAGGVCLDTEGGPLDLMSRRMICASSEKLALQIIPLLDQLKLERD</sequence>
<dbReference type="PANTHER" id="PTHR20854:SF4">
    <property type="entry name" value="INOSITOL-1-MONOPHOSPHATASE-RELATED"/>
    <property type="match status" value="1"/>
</dbReference>
<dbReference type="Gene3D" id="3.40.190.80">
    <property type="match status" value="1"/>
</dbReference>
<dbReference type="SUPFAM" id="SSF56655">
    <property type="entry name" value="Carbohydrate phosphatase"/>
    <property type="match status" value="1"/>
</dbReference>
<keyword evidence="6 9" id="KW-0378">Hydrolase</keyword>
<comment type="similarity">
    <text evidence="4 9">Belongs to the inositol monophosphatase superfamily.</text>
</comment>
<comment type="cofactor">
    <cofactor evidence="2 8 9">
        <name>Mg(2+)</name>
        <dbReference type="ChEBI" id="CHEBI:18420"/>
    </cofactor>
</comment>
<accession>A0A0P5TR53</accession>
<dbReference type="EC" id="3.1.3.25" evidence="9"/>
<dbReference type="PRINTS" id="PR00378">
    <property type="entry name" value="LIIMPHPHTASE"/>
</dbReference>
<dbReference type="OrthoDB" id="10254945at2759"/>
<gene>
    <name evidence="10" type="ORF">APZ42_011808</name>
</gene>
<dbReference type="PRINTS" id="PR00377">
    <property type="entry name" value="IMPHPHTASES"/>
</dbReference>
<dbReference type="PANTHER" id="PTHR20854">
    <property type="entry name" value="INOSITOL MONOPHOSPHATASE"/>
    <property type="match status" value="1"/>
</dbReference>
<dbReference type="InterPro" id="IPR020552">
    <property type="entry name" value="Inositol_monoPase_Li-sen"/>
</dbReference>
<evidence type="ECO:0000313" key="11">
    <source>
        <dbReference type="Proteomes" id="UP000076858"/>
    </source>
</evidence>
<dbReference type="InterPro" id="IPR020550">
    <property type="entry name" value="Inositol_monophosphatase_CS"/>
</dbReference>
<dbReference type="GO" id="GO:0006021">
    <property type="term" value="P:inositol biosynthetic process"/>
    <property type="evidence" value="ECO:0007669"/>
    <property type="project" value="UniProtKB-UniPathway"/>
</dbReference>
<comment type="caution">
    <text evidence="10">The sequence shown here is derived from an EMBL/GenBank/DDBJ whole genome shotgun (WGS) entry which is preliminary data.</text>
</comment>
<evidence type="ECO:0000256" key="8">
    <source>
        <dbReference type="PIRSR" id="PIRSR600760-2"/>
    </source>
</evidence>
<feature type="binding site" evidence="8">
    <location>
        <position position="71"/>
    </location>
    <ligand>
        <name>Mg(2+)</name>
        <dbReference type="ChEBI" id="CHEBI:18420"/>
        <label>1</label>
        <note>catalytic</note>
    </ligand>
</feature>
<evidence type="ECO:0000256" key="7">
    <source>
        <dbReference type="ARBA" id="ARBA00022842"/>
    </source>
</evidence>
<keyword evidence="11" id="KW-1185">Reference proteome</keyword>
<keyword evidence="5 8" id="KW-0479">Metal-binding</keyword>
<dbReference type="EMBL" id="LRGB01000024">
    <property type="protein sequence ID" value="KZS21796.1"/>
    <property type="molecule type" value="Genomic_DNA"/>
</dbReference>
<dbReference type="PROSITE" id="PS00629">
    <property type="entry name" value="IMP_1"/>
    <property type="match status" value="1"/>
</dbReference>
<dbReference type="GO" id="GO:0046854">
    <property type="term" value="P:phosphatidylinositol phosphate biosynthetic process"/>
    <property type="evidence" value="ECO:0007669"/>
    <property type="project" value="InterPro"/>
</dbReference>
<keyword evidence="7 8" id="KW-0460">Magnesium</keyword>
<dbReference type="FunFam" id="3.30.540.10:FF:000004">
    <property type="entry name" value="Inositol-1-monophosphatase"/>
    <property type="match status" value="1"/>
</dbReference>
<dbReference type="InterPro" id="IPR033942">
    <property type="entry name" value="IMPase"/>
</dbReference>
<evidence type="ECO:0000256" key="5">
    <source>
        <dbReference type="ARBA" id="ARBA00022723"/>
    </source>
</evidence>
<dbReference type="Pfam" id="PF00459">
    <property type="entry name" value="Inositol_P"/>
    <property type="match status" value="1"/>
</dbReference>
<comment type="pathway">
    <text evidence="3 9">Polyol metabolism; myo-inositol biosynthesis; myo-inositol from D-glucose 6-phosphate: step 2/2.</text>
</comment>